<dbReference type="Proteomes" id="UP000546257">
    <property type="component" value="Unassembled WGS sequence"/>
</dbReference>
<dbReference type="InterPro" id="IPR006401">
    <property type="entry name" value="Rib_reduct_arc"/>
</dbReference>
<evidence type="ECO:0000256" key="5">
    <source>
        <dbReference type="ARBA" id="ARBA00022857"/>
    </source>
</evidence>
<keyword evidence="6 11" id="KW-0560">Oxidoreductase</keyword>
<comment type="subunit">
    <text evidence="3">Homodimer.</text>
</comment>
<evidence type="ECO:0000313" key="12">
    <source>
        <dbReference type="Proteomes" id="UP000546257"/>
    </source>
</evidence>
<evidence type="ECO:0000259" key="10">
    <source>
        <dbReference type="Pfam" id="PF01872"/>
    </source>
</evidence>
<dbReference type="PANTHER" id="PTHR38011:SF7">
    <property type="entry name" value="2,5-DIAMINO-6-RIBOSYLAMINO-4(3H)-PYRIMIDINONE 5'-PHOSPHATE REDUCTASE"/>
    <property type="match status" value="1"/>
</dbReference>
<dbReference type="InterPro" id="IPR002734">
    <property type="entry name" value="RibDG_C"/>
</dbReference>
<evidence type="ECO:0000313" key="11">
    <source>
        <dbReference type="EMBL" id="MBB6645405.1"/>
    </source>
</evidence>
<feature type="domain" description="Bacterial bifunctional deaminase-reductase C-terminal" evidence="10">
    <location>
        <begin position="3"/>
        <end position="216"/>
    </location>
</feature>
<dbReference type="EMBL" id="JACKXD010000001">
    <property type="protein sequence ID" value="MBB6645405.1"/>
    <property type="molecule type" value="Genomic_DNA"/>
</dbReference>
<evidence type="ECO:0000256" key="3">
    <source>
        <dbReference type="ARBA" id="ARBA00011738"/>
    </source>
</evidence>
<dbReference type="GO" id="GO:0008703">
    <property type="term" value="F:5-amino-6-(5-phosphoribosylamino)uracil reductase activity"/>
    <property type="evidence" value="ECO:0007669"/>
    <property type="project" value="InterPro"/>
</dbReference>
<evidence type="ECO:0000256" key="4">
    <source>
        <dbReference type="ARBA" id="ARBA00022619"/>
    </source>
</evidence>
<keyword evidence="12" id="KW-1185">Reference proteome</keyword>
<evidence type="ECO:0000256" key="7">
    <source>
        <dbReference type="ARBA" id="ARBA00047550"/>
    </source>
</evidence>
<keyword evidence="4" id="KW-0686">Riboflavin biosynthesis</keyword>
<dbReference type="RefSeq" id="WP_185191760.1">
    <property type="nucleotide sequence ID" value="NZ_JACKXD010000001.1"/>
</dbReference>
<dbReference type="NCBIfam" id="TIGR01508">
    <property type="entry name" value="rib_reduct_arch"/>
    <property type="match status" value="1"/>
</dbReference>
<comment type="catalytic activity">
    <reaction evidence="8">
        <text>2,5-diamino-6-(1-D-ribitylamino)pyrimidin-4(3H)-one 5'-phosphate + NADP(+) = 2,5-diamino-6-(1-D-ribosylamino)pyrimidin-4(3H)-one 5'-phosphate + NADPH + H(+)</text>
        <dbReference type="Rhea" id="RHEA:27278"/>
        <dbReference type="ChEBI" id="CHEBI:15378"/>
        <dbReference type="ChEBI" id="CHEBI:57783"/>
        <dbReference type="ChEBI" id="CHEBI:58349"/>
        <dbReference type="ChEBI" id="CHEBI:58890"/>
        <dbReference type="ChEBI" id="CHEBI:59545"/>
        <dbReference type="EC" id="1.1.1.302"/>
    </reaction>
</comment>
<keyword evidence="5" id="KW-0521">NADP</keyword>
<protein>
    <recommendedName>
        <fullName evidence="9">2,5-diamino-6-(ribosylamino)-4(3H)-pyrimidinone 5'-phosphate reductase</fullName>
        <ecNumber evidence="9">1.1.1.302</ecNumber>
    </recommendedName>
</protein>
<comment type="catalytic activity">
    <reaction evidence="7">
        <text>2,5-diamino-6-(1-D-ribitylamino)pyrimidin-4(3H)-one 5'-phosphate + NAD(+) = 2,5-diamino-6-(1-D-ribosylamino)pyrimidin-4(3H)-one 5'-phosphate + NADH + H(+)</text>
        <dbReference type="Rhea" id="RHEA:27274"/>
        <dbReference type="ChEBI" id="CHEBI:15378"/>
        <dbReference type="ChEBI" id="CHEBI:57540"/>
        <dbReference type="ChEBI" id="CHEBI:57945"/>
        <dbReference type="ChEBI" id="CHEBI:58890"/>
        <dbReference type="ChEBI" id="CHEBI:59545"/>
        <dbReference type="EC" id="1.1.1.302"/>
    </reaction>
</comment>
<dbReference type="PANTHER" id="PTHR38011">
    <property type="entry name" value="DIHYDROFOLATE REDUCTASE FAMILY PROTEIN (AFU_ORTHOLOGUE AFUA_8G06820)"/>
    <property type="match status" value="1"/>
</dbReference>
<dbReference type="NCBIfam" id="TIGR00227">
    <property type="entry name" value="ribD_Cterm"/>
    <property type="match status" value="1"/>
</dbReference>
<dbReference type="GO" id="GO:0050661">
    <property type="term" value="F:NADP binding"/>
    <property type="evidence" value="ECO:0007669"/>
    <property type="project" value="InterPro"/>
</dbReference>
<comment type="similarity">
    <text evidence="2">Belongs to the HTP reductase family.</text>
</comment>
<name>A0A7J9SEM7_9EURY</name>
<gene>
    <name evidence="11" type="ORF">H5V44_03680</name>
</gene>
<evidence type="ECO:0000256" key="8">
    <source>
        <dbReference type="ARBA" id="ARBA00049020"/>
    </source>
</evidence>
<proteinExistence type="inferred from homology"/>
<dbReference type="EC" id="1.1.1.302" evidence="9"/>
<evidence type="ECO:0000256" key="6">
    <source>
        <dbReference type="ARBA" id="ARBA00023002"/>
    </source>
</evidence>
<dbReference type="InterPro" id="IPR011549">
    <property type="entry name" value="RibD_C"/>
</dbReference>
<reference evidence="11 12" key="1">
    <citation type="submission" date="2020-08" db="EMBL/GenBank/DDBJ databases">
        <authorList>
            <person name="Seo M.-J."/>
        </authorList>
    </citation>
    <scope>NUCLEOTIDE SEQUENCE [LARGE SCALE GENOMIC DNA]</scope>
    <source>
        <strain evidence="11 12">MBLA0160</strain>
    </source>
</reference>
<evidence type="ECO:0000256" key="1">
    <source>
        <dbReference type="ARBA" id="ARBA00005104"/>
    </source>
</evidence>
<comment type="pathway">
    <text evidence="1">Cofactor biosynthesis; riboflavin biosynthesis.</text>
</comment>
<organism evidence="11 12">
    <name type="scientific">Halobellus ruber</name>
    <dbReference type="NCBI Taxonomy" id="2761102"/>
    <lineage>
        <taxon>Archaea</taxon>
        <taxon>Methanobacteriati</taxon>
        <taxon>Methanobacteriota</taxon>
        <taxon>Stenosarchaea group</taxon>
        <taxon>Halobacteria</taxon>
        <taxon>Halobacteriales</taxon>
        <taxon>Haloferacaceae</taxon>
        <taxon>Halobellus</taxon>
    </lineage>
</organism>
<dbReference type="AlphaFoldDB" id="A0A7J9SEM7"/>
<sequence length="228" mass="24141">MEVFVNAAVSADGKLSTRRREQVRISGPDDFARVDRLRADADAVLVGVGTVLADDPRLTVDDPSLRAARTDRGDPATPARVVVDSTGRTPADARILDDAATTYVVVASAAPDSRRRALDRAGAEVVVAGDDDRVALDDAFSALSARGIDRLMVEGGGEIIFSCFAAGLVDELSVYVGSLVLGGRDAPTLVDGDGFVESVPDLRLEEVRRVDDGVLLEYGVDGWVETDR</sequence>
<dbReference type="Pfam" id="PF01872">
    <property type="entry name" value="RibD_C"/>
    <property type="match status" value="1"/>
</dbReference>
<dbReference type="SUPFAM" id="SSF53597">
    <property type="entry name" value="Dihydrofolate reductase-like"/>
    <property type="match status" value="1"/>
</dbReference>
<evidence type="ECO:0000256" key="2">
    <source>
        <dbReference type="ARBA" id="ARBA00009723"/>
    </source>
</evidence>
<dbReference type="UniPathway" id="UPA00275"/>
<dbReference type="InterPro" id="IPR024072">
    <property type="entry name" value="DHFR-like_dom_sf"/>
</dbReference>
<evidence type="ECO:0000256" key="9">
    <source>
        <dbReference type="NCBIfam" id="TIGR01508"/>
    </source>
</evidence>
<dbReference type="InterPro" id="IPR050765">
    <property type="entry name" value="Riboflavin_Biosynth_HTPR"/>
</dbReference>
<accession>A0A7J9SEM7</accession>
<comment type="caution">
    <text evidence="11">The sequence shown here is derived from an EMBL/GenBank/DDBJ whole genome shotgun (WGS) entry which is preliminary data.</text>
</comment>
<dbReference type="GO" id="GO:0009231">
    <property type="term" value="P:riboflavin biosynthetic process"/>
    <property type="evidence" value="ECO:0007669"/>
    <property type="project" value="UniProtKB-UniPathway"/>
</dbReference>
<dbReference type="Gene3D" id="3.40.430.10">
    <property type="entry name" value="Dihydrofolate Reductase, subunit A"/>
    <property type="match status" value="1"/>
</dbReference>